<accession>A0A1E3QLB3</accession>
<dbReference type="EMBL" id="KV454435">
    <property type="protein sequence ID" value="ODQ78486.1"/>
    <property type="molecule type" value="Genomic_DNA"/>
</dbReference>
<dbReference type="Proteomes" id="UP000094336">
    <property type="component" value="Unassembled WGS sequence"/>
</dbReference>
<evidence type="ECO:0000313" key="2">
    <source>
        <dbReference type="Proteomes" id="UP000094336"/>
    </source>
</evidence>
<sequence length="64" mass="7647">MLDKGLLRGVYKFLSACDIKVWCWFVIREWSGERKRNGGSRYNILKSYFPRSHPCLRYNVLTAF</sequence>
<dbReference type="AlphaFoldDB" id="A0A1E3QLB3"/>
<dbReference type="GeneID" id="30150667"/>
<keyword evidence="2" id="KW-1185">Reference proteome</keyword>
<gene>
    <name evidence="1" type="ORF">BABINDRAFT_85231</name>
</gene>
<proteinExistence type="predicted"/>
<reference evidence="2" key="1">
    <citation type="submission" date="2016-05" db="EMBL/GenBank/DDBJ databases">
        <title>Comparative genomics of biotechnologically important yeasts.</title>
        <authorList>
            <consortium name="DOE Joint Genome Institute"/>
            <person name="Riley R."/>
            <person name="Haridas S."/>
            <person name="Wolfe K.H."/>
            <person name="Lopes M.R."/>
            <person name="Hittinger C.T."/>
            <person name="Goker M."/>
            <person name="Salamov A."/>
            <person name="Wisecaver J."/>
            <person name="Long T.M."/>
            <person name="Aerts A.L."/>
            <person name="Barry K."/>
            <person name="Choi C."/>
            <person name="Clum A."/>
            <person name="Coughlan A.Y."/>
            <person name="Deshpande S."/>
            <person name="Douglass A.P."/>
            <person name="Hanson S.J."/>
            <person name="Klenk H.-P."/>
            <person name="Labutti K."/>
            <person name="Lapidus A."/>
            <person name="Lindquist E."/>
            <person name="Lipzen A."/>
            <person name="Meier-Kolthoff J.P."/>
            <person name="Ohm R.A."/>
            <person name="Otillar R.P."/>
            <person name="Pangilinan J."/>
            <person name="Peng Y."/>
            <person name="Rokas A."/>
            <person name="Rosa C.A."/>
            <person name="Scheuner C."/>
            <person name="Sibirny A.A."/>
            <person name="Slot J.C."/>
            <person name="Stielow J.B."/>
            <person name="Sun H."/>
            <person name="Kurtzman C.P."/>
            <person name="Blackwell M."/>
            <person name="Grigoriev I.V."/>
            <person name="Jeffries T.W."/>
        </authorList>
    </citation>
    <scope>NUCLEOTIDE SEQUENCE [LARGE SCALE GENOMIC DNA]</scope>
    <source>
        <strain evidence="2">NRRL Y-12698</strain>
    </source>
</reference>
<dbReference type="RefSeq" id="XP_018983814.1">
    <property type="nucleotide sequence ID" value="XM_019132814.1"/>
</dbReference>
<evidence type="ECO:0000313" key="1">
    <source>
        <dbReference type="EMBL" id="ODQ78486.1"/>
    </source>
</evidence>
<organism evidence="1 2">
    <name type="scientific">Babjeviella inositovora NRRL Y-12698</name>
    <dbReference type="NCBI Taxonomy" id="984486"/>
    <lineage>
        <taxon>Eukaryota</taxon>
        <taxon>Fungi</taxon>
        <taxon>Dikarya</taxon>
        <taxon>Ascomycota</taxon>
        <taxon>Saccharomycotina</taxon>
        <taxon>Pichiomycetes</taxon>
        <taxon>Serinales incertae sedis</taxon>
        <taxon>Babjeviella</taxon>
    </lineage>
</organism>
<protein>
    <submittedName>
        <fullName evidence="1">Uncharacterized protein</fullName>
    </submittedName>
</protein>
<name>A0A1E3QLB3_9ASCO</name>